<evidence type="ECO:0000313" key="1">
    <source>
        <dbReference type="EMBL" id="KAJ8129259.1"/>
    </source>
</evidence>
<organism evidence="1 2">
    <name type="scientific">Lasiodiplodia mahajangana</name>
    <dbReference type="NCBI Taxonomy" id="1108764"/>
    <lineage>
        <taxon>Eukaryota</taxon>
        <taxon>Fungi</taxon>
        <taxon>Dikarya</taxon>
        <taxon>Ascomycota</taxon>
        <taxon>Pezizomycotina</taxon>
        <taxon>Dothideomycetes</taxon>
        <taxon>Dothideomycetes incertae sedis</taxon>
        <taxon>Botryosphaeriales</taxon>
        <taxon>Botryosphaeriaceae</taxon>
        <taxon>Lasiodiplodia</taxon>
    </lineage>
</organism>
<reference evidence="1" key="1">
    <citation type="submission" date="2022-12" db="EMBL/GenBank/DDBJ databases">
        <title>Genome Sequence of Lasiodiplodia mahajangana.</title>
        <authorList>
            <person name="Buettner E."/>
        </authorList>
    </citation>
    <scope>NUCLEOTIDE SEQUENCE</scope>
    <source>
        <strain evidence="1">VT137</strain>
    </source>
</reference>
<accession>A0ACC2JP34</accession>
<sequence>MPSILLSPLYLTNLTYGIARDRTRETLSGISATTPAANLIPPAASPTAKRPSGLATEPTSGTKKTYDLSSDTSSESNSNGISNGGETSSEQSERQQQRAPFVTFKARRVE</sequence>
<keyword evidence="2" id="KW-1185">Reference proteome</keyword>
<dbReference type="Proteomes" id="UP001153332">
    <property type="component" value="Unassembled WGS sequence"/>
</dbReference>
<name>A0ACC2JP34_9PEZI</name>
<dbReference type="EMBL" id="JAPUUL010000816">
    <property type="protein sequence ID" value="KAJ8129259.1"/>
    <property type="molecule type" value="Genomic_DNA"/>
</dbReference>
<gene>
    <name evidence="1" type="ORF">O1611_g4373</name>
</gene>
<comment type="caution">
    <text evidence="1">The sequence shown here is derived from an EMBL/GenBank/DDBJ whole genome shotgun (WGS) entry which is preliminary data.</text>
</comment>
<protein>
    <submittedName>
        <fullName evidence="1">Uncharacterized protein</fullName>
    </submittedName>
</protein>
<proteinExistence type="predicted"/>
<evidence type="ECO:0000313" key="2">
    <source>
        <dbReference type="Proteomes" id="UP001153332"/>
    </source>
</evidence>